<dbReference type="Pfam" id="PF13892">
    <property type="entry name" value="DBINO"/>
    <property type="match status" value="1"/>
</dbReference>
<feature type="region of interest" description="Disordered" evidence="15">
    <location>
        <begin position="1"/>
        <end position="20"/>
    </location>
</feature>
<evidence type="ECO:0000256" key="12">
    <source>
        <dbReference type="ARBA" id="ARBA00023242"/>
    </source>
</evidence>
<dbReference type="GO" id="GO:0003677">
    <property type="term" value="F:DNA binding"/>
    <property type="evidence" value="ECO:0007669"/>
    <property type="project" value="UniProtKB-UniRule"/>
</dbReference>
<dbReference type="GO" id="GO:0042393">
    <property type="term" value="F:histone binding"/>
    <property type="evidence" value="ECO:0007669"/>
    <property type="project" value="TreeGrafter"/>
</dbReference>
<dbReference type="InterPro" id="IPR027417">
    <property type="entry name" value="P-loop_NTPase"/>
</dbReference>
<accession>A0AAD5U2F3</accession>
<feature type="coiled-coil region" evidence="14">
    <location>
        <begin position="21"/>
        <end position="53"/>
    </location>
</feature>
<dbReference type="SUPFAM" id="SSF52540">
    <property type="entry name" value="P-loop containing nucleoside triphosphate hydrolases"/>
    <property type="match status" value="1"/>
</dbReference>
<protein>
    <recommendedName>
        <fullName evidence="13">Chromatin-remodeling ATPase INO80</fullName>
        <ecNumber evidence="13">3.6.4.-</ecNumber>
    </recommendedName>
</protein>
<keyword evidence="12" id="KW-0539">Nucleus</keyword>
<dbReference type="Pfam" id="PF00176">
    <property type="entry name" value="SNF2-rel_dom"/>
    <property type="match status" value="1"/>
</dbReference>
<dbReference type="PROSITE" id="PS51413">
    <property type="entry name" value="DBINO"/>
    <property type="match status" value="1"/>
</dbReference>
<organism evidence="18 19">
    <name type="scientific">Clydaea vesicula</name>
    <dbReference type="NCBI Taxonomy" id="447962"/>
    <lineage>
        <taxon>Eukaryota</taxon>
        <taxon>Fungi</taxon>
        <taxon>Fungi incertae sedis</taxon>
        <taxon>Chytridiomycota</taxon>
        <taxon>Chytridiomycota incertae sedis</taxon>
        <taxon>Chytridiomycetes</taxon>
        <taxon>Lobulomycetales</taxon>
        <taxon>Lobulomycetaceae</taxon>
        <taxon>Clydaea</taxon>
    </lineage>
</organism>
<keyword evidence="4 13" id="KW-0227">DNA damage</keyword>
<comment type="catalytic activity">
    <reaction evidence="13">
        <text>ATP + H2O = ADP + phosphate + H(+)</text>
        <dbReference type="Rhea" id="RHEA:13065"/>
        <dbReference type="ChEBI" id="CHEBI:15377"/>
        <dbReference type="ChEBI" id="CHEBI:15378"/>
        <dbReference type="ChEBI" id="CHEBI:30616"/>
        <dbReference type="ChEBI" id="CHEBI:43474"/>
        <dbReference type="ChEBI" id="CHEBI:456216"/>
    </reaction>
</comment>
<dbReference type="InterPro" id="IPR020838">
    <property type="entry name" value="DBINO"/>
</dbReference>
<feature type="non-terminal residue" evidence="18">
    <location>
        <position position="622"/>
    </location>
</feature>
<dbReference type="AlphaFoldDB" id="A0AAD5U2F3"/>
<dbReference type="EC" id="3.6.4.-" evidence="13"/>
<evidence type="ECO:0000259" key="16">
    <source>
        <dbReference type="PROSITE" id="PS51192"/>
    </source>
</evidence>
<comment type="subunit">
    <text evidence="13">Component of the INO80 chromatin-remodeling complex.</text>
</comment>
<dbReference type="InterPro" id="IPR000330">
    <property type="entry name" value="SNF2_N"/>
</dbReference>
<dbReference type="GO" id="GO:0006338">
    <property type="term" value="P:chromatin remodeling"/>
    <property type="evidence" value="ECO:0007669"/>
    <property type="project" value="UniProtKB-UniRule"/>
</dbReference>
<evidence type="ECO:0000256" key="9">
    <source>
        <dbReference type="ARBA" id="ARBA00023125"/>
    </source>
</evidence>
<comment type="function">
    <text evidence="13">ATPase component of the INO80 complex which remodels chromatin by shifting nucleosomes and is involved in DNA repair.</text>
</comment>
<feature type="domain" description="Helicase ATP-binding" evidence="16">
    <location>
        <begin position="383"/>
        <end position="554"/>
    </location>
</feature>
<sequence length="622" mass="73742">MTISKDDIHKKKNTNNEEPKIEQINKEYEIMENANKIKNLEEVEELSEELEFDKTDQQLLASLIESHQRKKRLNQINFPRIKKGRKKFYQKFLVQYHKKCKVSERSEENLLIKNEKSSEIEEEENSEIEENVARDFIEVKYKKIWKKISTNFLPKAHKILTHSNQVKKANHKKIAQLCAREVEKTILKERQIQKKDLVARTKKATREMLQFWKKNEKEEREERKKYEKEELERRKVEEELREAKRQARKLNFLISQTEIYGHFIGKNLKDISSNLNLENNEKNADDDMFDELTEEQLEKKAQLNAKIALEKQQEKTKLFDQDVKSKRLEIEGDLMNICDEELIDKIDFKHNEDEQNNKMDVKQPEILTCQLKNYQLKGLKWLANLYEQGINGILADEMGLGKTVQSIALMAYLAEAHNIWGPFLIISPASTLHNWQQEVEKFAPSLKTLPYWGNVNDRKVLRSFWNSNKLYTKDAPFHALITSYQLVVTDEQYFRRINWQYMILDEAQAIKSSNSARWKTLLNFNCRNRLLLTGTPVQNSMQELWSLLHFIMPTLFEIVSVDSDISDCTMDIKKNEHLEMLSGTLRTTLQLLKTTKIYLIQKKKLIIEKELLLLRLSEIQPY</sequence>
<dbReference type="GO" id="GO:0005524">
    <property type="term" value="F:ATP binding"/>
    <property type="evidence" value="ECO:0007669"/>
    <property type="project" value="UniProtKB-UniRule"/>
</dbReference>
<keyword evidence="5 13" id="KW-0378">Hydrolase</keyword>
<comment type="subcellular location">
    <subcellularLocation>
        <location evidence="1 13">Nucleus</location>
    </subcellularLocation>
</comment>
<comment type="domain">
    <text evidence="13">The DBINO region is involved in binding to DNA.</text>
</comment>
<dbReference type="GO" id="GO:0004386">
    <property type="term" value="F:helicase activity"/>
    <property type="evidence" value="ECO:0007669"/>
    <property type="project" value="UniProtKB-KW"/>
</dbReference>
<dbReference type="PANTHER" id="PTHR45685:SF2">
    <property type="entry name" value="CHROMATIN-REMODELING ATPASE INO80"/>
    <property type="match status" value="1"/>
</dbReference>
<dbReference type="EMBL" id="JADGJW010000427">
    <property type="protein sequence ID" value="KAJ3217438.1"/>
    <property type="molecule type" value="Genomic_DNA"/>
</dbReference>
<dbReference type="GO" id="GO:0006281">
    <property type="term" value="P:DNA repair"/>
    <property type="evidence" value="ECO:0007669"/>
    <property type="project" value="UniProtKB-UniRule"/>
</dbReference>
<evidence type="ECO:0000313" key="18">
    <source>
        <dbReference type="EMBL" id="KAJ3217438.1"/>
    </source>
</evidence>
<keyword evidence="19" id="KW-1185">Reference proteome</keyword>
<comment type="caution">
    <text evidence="18">The sequence shown here is derived from an EMBL/GenBank/DDBJ whole genome shotgun (WGS) entry which is preliminary data.</text>
</comment>
<reference evidence="18" key="1">
    <citation type="submission" date="2020-05" db="EMBL/GenBank/DDBJ databases">
        <title>Phylogenomic resolution of chytrid fungi.</title>
        <authorList>
            <person name="Stajich J.E."/>
            <person name="Amses K."/>
            <person name="Simmons R."/>
            <person name="Seto K."/>
            <person name="Myers J."/>
            <person name="Bonds A."/>
            <person name="Quandt C.A."/>
            <person name="Barry K."/>
            <person name="Liu P."/>
            <person name="Grigoriev I."/>
            <person name="Longcore J.E."/>
            <person name="James T.Y."/>
        </authorList>
    </citation>
    <scope>NUCLEOTIDE SEQUENCE</scope>
    <source>
        <strain evidence="18">JEL0476</strain>
    </source>
</reference>
<evidence type="ECO:0000256" key="8">
    <source>
        <dbReference type="ARBA" id="ARBA00022853"/>
    </source>
</evidence>
<dbReference type="GO" id="GO:0031011">
    <property type="term" value="C:Ino80 complex"/>
    <property type="evidence" value="ECO:0007669"/>
    <property type="project" value="UniProtKB-UniRule"/>
</dbReference>
<dbReference type="PANTHER" id="PTHR45685">
    <property type="entry name" value="HELICASE SRCAP-RELATED"/>
    <property type="match status" value="1"/>
</dbReference>
<evidence type="ECO:0000256" key="5">
    <source>
        <dbReference type="ARBA" id="ARBA00022801"/>
    </source>
</evidence>
<evidence type="ECO:0000256" key="2">
    <source>
        <dbReference type="ARBA" id="ARBA00009220"/>
    </source>
</evidence>
<evidence type="ECO:0000259" key="17">
    <source>
        <dbReference type="PROSITE" id="PS51413"/>
    </source>
</evidence>
<keyword evidence="14" id="KW-0175">Coiled coil</keyword>
<evidence type="ECO:0000256" key="10">
    <source>
        <dbReference type="ARBA" id="ARBA00023159"/>
    </source>
</evidence>
<comment type="similarity">
    <text evidence="2">Belongs to the SNF2/RAD54 helicase family. SWR1 subfamily.</text>
</comment>
<evidence type="ECO:0000256" key="4">
    <source>
        <dbReference type="ARBA" id="ARBA00022763"/>
    </source>
</evidence>
<evidence type="ECO:0000256" key="7">
    <source>
        <dbReference type="ARBA" id="ARBA00022840"/>
    </source>
</evidence>
<dbReference type="InterPro" id="IPR050520">
    <property type="entry name" value="INO80/SWR1_helicase"/>
</dbReference>
<keyword evidence="9 13" id="KW-0238">DNA-binding</keyword>
<dbReference type="Proteomes" id="UP001211065">
    <property type="component" value="Unassembled WGS sequence"/>
</dbReference>
<evidence type="ECO:0000256" key="14">
    <source>
        <dbReference type="SAM" id="Coils"/>
    </source>
</evidence>
<dbReference type="GO" id="GO:0016887">
    <property type="term" value="F:ATP hydrolysis activity"/>
    <property type="evidence" value="ECO:0007669"/>
    <property type="project" value="TreeGrafter"/>
</dbReference>
<evidence type="ECO:0000313" key="19">
    <source>
        <dbReference type="Proteomes" id="UP001211065"/>
    </source>
</evidence>
<keyword evidence="8" id="KW-0156">Chromatin regulator</keyword>
<dbReference type="InterPro" id="IPR038718">
    <property type="entry name" value="SNF2-like_sf"/>
</dbReference>
<evidence type="ECO:0000256" key="1">
    <source>
        <dbReference type="ARBA" id="ARBA00004123"/>
    </source>
</evidence>
<dbReference type="InterPro" id="IPR014001">
    <property type="entry name" value="Helicase_ATP-bd"/>
</dbReference>
<evidence type="ECO:0000256" key="13">
    <source>
        <dbReference type="RuleBase" id="RU368001"/>
    </source>
</evidence>
<evidence type="ECO:0000256" key="6">
    <source>
        <dbReference type="ARBA" id="ARBA00022806"/>
    </source>
</evidence>
<dbReference type="Gene3D" id="3.40.50.10810">
    <property type="entry name" value="Tandem AAA-ATPase domain"/>
    <property type="match status" value="1"/>
</dbReference>
<keyword evidence="11 13" id="KW-0234">DNA repair</keyword>
<keyword evidence="3" id="KW-0547">Nucleotide-binding</keyword>
<dbReference type="SMART" id="SM00487">
    <property type="entry name" value="DEXDc"/>
    <property type="match status" value="1"/>
</dbReference>
<evidence type="ECO:0000256" key="15">
    <source>
        <dbReference type="SAM" id="MobiDB-lite"/>
    </source>
</evidence>
<name>A0AAD5U2F3_9FUNG</name>
<keyword evidence="10" id="KW-0010">Activator</keyword>
<keyword evidence="7 13" id="KW-0067">ATP-binding</keyword>
<dbReference type="FunFam" id="3.40.50.10810:FF:000005">
    <property type="entry name" value="Photoperiod-independent early flowering 1"/>
    <property type="match status" value="1"/>
</dbReference>
<proteinExistence type="inferred from homology"/>
<dbReference type="PROSITE" id="PS51192">
    <property type="entry name" value="HELICASE_ATP_BIND_1"/>
    <property type="match status" value="1"/>
</dbReference>
<gene>
    <name evidence="18" type="primary">INO80_2</name>
    <name evidence="18" type="ORF">HK099_005469</name>
</gene>
<keyword evidence="6 18" id="KW-0347">Helicase</keyword>
<evidence type="ECO:0000256" key="11">
    <source>
        <dbReference type="ARBA" id="ARBA00023204"/>
    </source>
</evidence>
<feature type="coiled-coil region" evidence="14">
    <location>
        <begin position="209"/>
        <end position="253"/>
    </location>
</feature>
<evidence type="ECO:0000256" key="3">
    <source>
        <dbReference type="ARBA" id="ARBA00022741"/>
    </source>
</evidence>
<feature type="domain" description="DBINO" evidence="17">
    <location>
        <begin position="144"/>
        <end position="270"/>
    </location>
</feature>